<feature type="chain" id="PRO_5012890671" evidence="1">
    <location>
        <begin position="26"/>
        <end position="361"/>
    </location>
</feature>
<dbReference type="AlphaFoldDB" id="A0A1W6LQJ2"/>
<dbReference type="CDD" id="cd08994">
    <property type="entry name" value="GH43_62_32_68_117_130-like"/>
    <property type="match status" value="1"/>
</dbReference>
<keyword evidence="3" id="KW-1185">Reference proteome</keyword>
<dbReference type="KEGG" id="pbp:STSP1_02428"/>
<evidence type="ECO:0000256" key="1">
    <source>
        <dbReference type="SAM" id="SignalP"/>
    </source>
</evidence>
<dbReference type="Gene3D" id="2.115.10.20">
    <property type="entry name" value="Glycosyl hydrolase domain, family 43"/>
    <property type="match status" value="1"/>
</dbReference>
<evidence type="ECO:0000313" key="3">
    <source>
        <dbReference type="Proteomes" id="UP000193334"/>
    </source>
</evidence>
<dbReference type="EMBL" id="CP021023">
    <property type="protein sequence ID" value="ARN58002.1"/>
    <property type="molecule type" value="Genomic_DNA"/>
</dbReference>
<reference evidence="3" key="1">
    <citation type="submission" date="2017-04" db="EMBL/GenBank/DDBJ databases">
        <title>Comparative genomics and description of representatives of a novel lineage of planctomycetes thriving in anoxic sediments.</title>
        <authorList>
            <person name="Spring S."/>
            <person name="Bunk B."/>
            <person name="Sproer C."/>
        </authorList>
    </citation>
    <scope>NUCLEOTIDE SEQUENCE [LARGE SCALE GENOMIC DNA]</scope>
    <source>
        <strain evidence="3">ST-PulAB-D4</strain>
    </source>
</reference>
<protein>
    <submittedName>
        <fullName evidence="2">Beta-xylosidase</fullName>
    </submittedName>
</protein>
<sequence length="361" mass="41245" precursor="true">MHKSTAKCLPTIVCCVLLTAVSAVGAEFNLQPIPSEVKENFLESKTSKHIIANDEYFVWGLSVMKWEDGKYHAYYNRWPKSNGFGAWLNSSEIVHAVAEDPEGPFQTKNVVLKTRKSRGWDLVNSSNPYVCQAEGKICLYYIANDLSEIKTNAEESEKLSLSWLRENGKTVRNTQRIGVAIADRPEGPFRRNDSPVVVPHGNFKNIAVNPAVIYQNGTYMMIMKGDSARREGWFRIQLIGESDKPEGPFKFDQEPVFDQRQTEDACIWYDKGLKEYFMVCHVLGGNDLRCFKSSDRKNWEPNSEPVFTEKHIQLDNGKIWKPRRMERPFILTDSQGNPETAYFSVLYQGRSANIAVPVRKE</sequence>
<organism evidence="2 3">
    <name type="scientific">Sedimentisphaera salicampi</name>
    <dbReference type="NCBI Taxonomy" id="1941349"/>
    <lineage>
        <taxon>Bacteria</taxon>
        <taxon>Pseudomonadati</taxon>
        <taxon>Planctomycetota</taxon>
        <taxon>Phycisphaerae</taxon>
        <taxon>Sedimentisphaerales</taxon>
        <taxon>Sedimentisphaeraceae</taxon>
        <taxon>Sedimentisphaera</taxon>
    </lineage>
</organism>
<proteinExistence type="predicted"/>
<evidence type="ECO:0000313" key="2">
    <source>
        <dbReference type="EMBL" id="ARN58002.1"/>
    </source>
</evidence>
<accession>A0A1W6LQJ2</accession>
<dbReference type="Proteomes" id="UP000193334">
    <property type="component" value="Chromosome"/>
</dbReference>
<name>A0A1W6LQJ2_9BACT</name>
<dbReference type="RefSeq" id="WP_085756615.1">
    <property type="nucleotide sequence ID" value="NZ_CP021023.1"/>
</dbReference>
<dbReference type="InterPro" id="IPR023296">
    <property type="entry name" value="Glyco_hydro_beta-prop_sf"/>
</dbReference>
<feature type="signal peptide" evidence="1">
    <location>
        <begin position="1"/>
        <end position="25"/>
    </location>
</feature>
<gene>
    <name evidence="2" type="ORF">STSP1_02428</name>
</gene>
<keyword evidence="1" id="KW-0732">Signal</keyword>
<dbReference type="STRING" id="1941349.STSP1_02428"/>
<dbReference type="SUPFAM" id="SSF75005">
    <property type="entry name" value="Arabinanase/levansucrase/invertase"/>
    <property type="match status" value="1"/>
</dbReference>